<gene>
    <name evidence="3" type="ORF">G4Z02_01960</name>
</gene>
<feature type="coiled-coil region" evidence="1">
    <location>
        <begin position="267"/>
        <end position="341"/>
    </location>
</feature>
<organism evidence="3 4">
    <name type="scientific">Candidatus Xianfuyuplasma coldseepsis</name>
    <dbReference type="NCBI Taxonomy" id="2782163"/>
    <lineage>
        <taxon>Bacteria</taxon>
        <taxon>Bacillati</taxon>
        <taxon>Mycoplasmatota</taxon>
        <taxon>Mollicutes</taxon>
        <taxon>Candidatus Izemoplasmatales</taxon>
        <taxon>Candidatus Izemoplasmataceae</taxon>
        <taxon>Candidatus Xianfuyuplasma</taxon>
    </lineage>
</organism>
<proteinExistence type="predicted"/>
<accession>A0A7L7KQK6</accession>
<sequence length="884" mass="102789">MPRTKEELQKIVEKQFSSVTKEELNVYDNAKKLLEAFKKDTKALETAYKKTIKELDQEDKIIEASFKSDLSVLEKELKEALQKLDSQKQQAIDLCVQEIEKHQRELEAAITDHEKQVLASEKDHQKALKSLEKELQKNLDASVKNIEAINEKSGKDQASFDQKINDLKAKYEAKVETLLEKEKTKLAKLQESFNKKVESIHEQIKKEQDAHTKKVVTKKTVYEEELAEIDEKMEYDKSEFDRKHQSIKDAVDKRIQVREKHLQRAIAENDNRSAKQHKKDIAKFRKEADKDLIVLEKNYDKKKKESIDYRTKFMKEFVQDLEDLQKEFAKYKEDKQLDIDQLQFAHNNDLEQVKLDFEQDRADELNKFNSSFAQIREKQEQVLYEKDLAIAKEELQQDLLNAEYVQARDTAIEEVKLTAEEQVKAKLFLELEQHKAVKLSEKRRDETIRTLANEADLLDIEYTNKKAVLEADKQAEHHHVQDKRNNALQEEFVAYQEQLSPLYTKRVEDILAYETAEVNNRLALKMEVYESSQIELDKTYKLLEEKVDAEFTLEASFYEEQIQDIAGDKQDAFNAFVEQNEKELLELQAQIDSLTTLQDRKERKQLESTYQRKKQAFTDEKAHRERELETLVGPYQDGLADVLDRKDKAVKDIRELHQAATKDITDHLTVLKEHSAAELALAKTNLDHITSAFNQFGLQLASRREQQSSMHKSYLDQQLAIEDKRKQQAATVMERSRELLLQQLEEDKQQLQQEEQAFLAEVKSKVQTEEARVEAVKQAVEEAVAAIKAVANEAIAAGNNTLTSKKNDLDQALNQELNQINTTLQTQVADYNQVTADVKKRKQASSSLLESEQKRVKKDSDVRLKEAYTKIEAEHQTLLETMTQ</sequence>
<evidence type="ECO:0000256" key="1">
    <source>
        <dbReference type="SAM" id="Coils"/>
    </source>
</evidence>
<feature type="region of interest" description="Disordered" evidence="2">
    <location>
        <begin position="842"/>
        <end position="861"/>
    </location>
</feature>
<evidence type="ECO:0000313" key="4">
    <source>
        <dbReference type="Proteomes" id="UP000514720"/>
    </source>
</evidence>
<feature type="compositionally biased region" description="Basic and acidic residues" evidence="2">
    <location>
        <begin position="851"/>
        <end position="861"/>
    </location>
</feature>
<keyword evidence="1" id="KW-0175">Coiled coil</keyword>
<protein>
    <submittedName>
        <fullName evidence="3">Uncharacterized protein</fullName>
    </submittedName>
</protein>
<keyword evidence="4" id="KW-1185">Reference proteome</keyword>
<evidence type="ECO:0000313" key="3">
    <source>
        <dbReference type="EMBL" id="QMS84562.1"/>
    </source>
</evidence>
<feature type="coiled-coil region" evidence="1">
    <location>
        <begin position="734"/>
        <end position="819"/>
    </location>
</feature>
<reference evidence="3 4" key="1">
    <citation type="submission" date="2020-02" db="EMBL/GenBank/DDBJ databases">
        <authorList>
            <person name="Zheng R.K."/>
            <person name="Sun C.M."/>
        </authorList>
    </citation>
    <scope>NUCLEOTIDE SEQUENCE [LARGE SCALE GENOMIC DNA]</scope>
    <source>
        <strain evidence="4">zrk13</strain>
    </source>
</reference>
<dbReference type="Proteomes" id="UP000514720">
    <property type="component" value="Chromosome"/>
</dbReference>
<dbReference type="RefSeq" id="WP_258878178.1">
    <property type="nucleotide sequence ID" value="NZ_CP048914.1"/>
</dbReference>
<evidence type="ECO:0000256" key="2">
    <source>
        <dbReference type="SAM" id="MobiDB-lite"/>
    </source>
</evidence>
<dbReference type="KEGG" id="xcl:G4Z02_01960"/>
<dbReference type="EMBL" id="CP048914">
    <property type="protein sequence ID" value="QMS84562.1"/>
    <property type="molecule type" value="Genomic_DNA"/>
</dbReference>
<feature type="coiled-coil region" evidence="1">
    <location>
        <begin position="577"/>
        <end position="604"/>
    </location>
</feature>
<name>A0A7L7KQK6_9MOLU</name>
<feature type="coiled-coil region" evidence="1">
    <location>
        <begin position="27"/>
        <end position="192"/>
    </location>
</feature>
<dbReference type="AlphaFoldDB" id="A0A7L7KQK6"/>